<sequence>MTHALPFSRPYPGWFTPFARTLLERTWRGRHNLIPLSLALGTILLSPSLAQAPRLTTPEEVARVEVIRRAMPAVVKISGIVRDPQTGNEGPTNGSGFFYSSNRIITNYHVVQDLRDISVELFDGRSFPGTVFAVDKGIDIAILSIQGATAPAQLTFGSSQNLPTGMGLVVIGSPFGQRNLASYGILSGVGPTTAQKNDLDPEIGSEIGDLLFTDARIMQGNSGGPVLDLQGRVVGVANSILGDISGIGGIGVAIPGDLVKQSVQDLERFGVPQRGGLRATLVDLTDLDPLLLGKVGLLSTKGAMVEKVEPGGPAAQAGLRPAQRDQRGKLIGLGDIILAVNGKAMRNAGEITQTLARFRPGDKVKLTIWRNGRNLEVTVTMMARR</sequence>
<dbReference type="PANTHER" id="PTHR43343">
    <property type="entry name" value="PEPTIDASE S12"/>
    <property type="match status" value="1"/>
</dbReference>
<dbReference type="InterPro" id="IPR001940">
    <property type="entry name" value="Peptidase_S1C"/>
</dbReference>
<gene>
    <name evidence="5" type="primary">degQ</name>
    <name evidence="5" type="ORF">Mgrana_03084</name>
</gene>
<dbReference type="OrthoDB" id="24587at2"/>
<dbReference type="InterPro" id="IPR001478">
    <property type="entry name" value="PDZ"/>
</dbReference>
<evidence type="ECO:0000313" key="6">
    <source>
        <dbReference type="Proteomes" id="UP000266178"/>
    </source>
</evidence>
<protein>
    <submittedName>
        <fullName evidence="5">Periplasmic pH-dependent serine endoprotease DegQ</fullName>
        <ecNumber evidence="5">3.4.21.107</ecNumber>
    </submittedName>
</protein>
<dbReference type="Gene3D" id="2.30.42.10">
    <property type="match status" value="1"/>
</dbReference>
<dbReference type="GO" id="GO:0004252">
    <property type="term" value="F:serine-type endopeptidase activity"/>
    <property type="evidence" value="ECO:0007669"/>
    <property type="project" value="InterPro"/>
</dbReference>
<keyword evidence="2 5" id="KW-0645">Protease</keyword>
<dbReference type="PRINTS" id="PR00834">
    <property type="entry name" value="PROTEASES2C"/>
</dbReference>
<accession>A0A399F2R6</accession>
<evidence type="ECO:0000313" key="5">
    <source>
        <dbReference type="EMBL" id="RIH91037.1"/>
    </source>
</evidence>
<dbReference type="InterPro" id="IPR043504">
    <property type="entry name" value="Peptidase_S1_PA_chymotrypsin"/>
</dbReference>
<dbReference type="SUPFAM" id="SSF50156">
    <property type="entry name" value="PDZ domain-like"/>
    <property type="match status" value="1"/>
</dbReference>
<dbReference type="PROSITE" id="PS50106">
    <property type="entry name" value="PDZ"/>
    <property type="match status" value="1"/>
</dbReference>
<evidence type="ECO:0000256" key="3">
    <source>
        <dbReference type="ARBA" id="ARBA00022801"/>
    </source>
</evidence>
<evidence type="ECO:0000256" key="1">
    <source>
        <dbReference type="ARBA" id="ARBA00010541"/>
    </source>
</evidence>
<keyword evidence="6" id="KW-1185">Reference proteome</keyword>
<dbReference type="SMART" id="SM00228">
    <property type="entry name" value="PDZ"/>
    <property type="match status" value="1"/>
</dbReference>
<name>A0A399F2R6_9DEIN</name>
<keyword evidence="3 5" id="KW-0378">Hydrolase</keyword>
<feature type="domain" description="PDZ" evidence="4">
    <location>
        <begin position="293"/>
        <end position="372"/>
    </location>
</feature>
<organism evidence="5 6">
    <name type="scientific">Meiothermus granaticius NBRC 107808</name>
    <dbReference type="NCBI Taxonomy" id="1227551"/>
    <lineage>
        <taxon>Bacteria</taxon>
        <taxon>Thermotogati</taxon>
        <taxon>Deinococcota</taxon>
        <taxon>Deinococci</taxon>
        <taxon>Thermales</taxon>
        <taxon>Thermaceae</taxon>
        <taxon>Meiothermus</taxon>
    </lineage>
</organism>
<comment type="similarity">
    <text evidence="1">Belongs to the peptidase S1C family.</text>
</comment>
<evidence type="ECO:0000259" key="4">
    <source>
        <dbReference type="PROSITE" id="PS50106"/>
    </source>
</evidence>
<proteinExistence type="inferred from homology"/>
<dbReference type="InterPro" id="IPR036034">
    <property type="entry name" value="PDZ_sf"/>
</dbReference>
<dbReference type="Gene3D" id="2.40.10.10">
    <property type="entry name" value="Trypsin-like serine proteases"/>
    <property type="match status" value="2"/>
</dbReference>
<dbReference type="EMBL" id="QWLB01000063">
    <property type="protein sequence ID" value="RIH91037.1"/>
    <property type="molecule type" value="Genomic_DNA"/>
</dbReference>
<dbReference type="RefSeq" id="WP_119358515.1">
    <property type="nucleotide sequence ID" value="NZ_BJXM01000002.1"/>
</dbReference>
<evidence type="ECO:0000256" key="2">
    <source>
        <dbReference type="ARBA" id="ARBA00022670"/>
    </source>
</evidence>
<dbReference type="Pfam" id="PF13180">
    <property type="entry name" value="PDZ_2"/>
    <property type="match status" value="1"/>
</dbReference>
<dbReference type="PANTHER" id="PTHR43343:SF3">
    <property type="entry name" value="PROTEASE DO-LIKE 8, CHLOROPLASTIC"/>
    <property type="match status" value="1"/>
</dbReference>
<dbReference type="SUPFAM" id="SSF50494">
    <property type="entry name" value="Trypsin-like serine proteases"/>
    <property type="match status" value="1"/>
</dbReference>
<dbReference type="InterPro" id="IPR051201">
    <property type="entry name" value="Chloro_Bact_Ser_Proteases"/>
</dbReference>
<dbReference type="GO" id="GO:0006508">
    <property type="term" value="P:proteolysis"/>
    <property type="evidence" value="ECO:0007669"/>
    <property type="project" value="UniProtKB-KW"/>
</dbReference>
<dbReference type="AlphaFoldDB" id="A0A399F2R6"/>
<dbReference type="Proteomes" id="UP000266178">
    <property type="component" value="Unassembled WGS sequence"/>
</dbReference>
<dbReference type="EC" id="3.4.21.107" evidence="5"/>
<reference evidence="5 6" key="1">
    <citation type="submission" date="2018-08" db="EMBL/GenBank/DDBJ databases">
        <title>Meiothermus granaticius genome AF-68 sequencing project.</title>
        <authorList>
            <person name="Da Costa M.S."/>
            <person name="Albuquerque L."/>
            <person name="Raposo P."/>
            <person name="Froufe H.J.C."/>
            <person name="Barroso C.S."/>
            <person name="Egas C."/>
        </authorList>
    </citation>
    <scope>NUCLEOTIDE SEQUENCE [LARGE SCALE GENOMIC DNA]</scope>
    <source>
        <strain evidence="5 6">AF-68</strain>
    </source>
</reference>
<dbReference type="Pfam" id="PF13365">
    <property type="entry name" value="Trypsin_2"/>
    <property type="match status" value="1"/>
</dbReference>
<dbReference type="InterPro" id="IPR009003">
    <property type="entry name" value="Peptidase_S1_PA"/>
</dbReference>
<comment type="caution">
    <text evidence="5">The sequence shown here is derived from an EMBL/GenBank/DDBJ whole genome shotgun (WGS) entry which is preliminary data.</text>
</comment>